<dbReference type="Proteomes" id="UP000717585">
    <property type="component" value="Unassembled WGS sequence"/>
</dbReference>
<evidence type="ECO:0000256" key="2">
    <source>
        <dbReference type="SAM" id="SignalP"/>
    </source>
</evidence>
<evidence type="ECO:0000256" key="1">
    <source>
        <dbReference type="SAM" id="Phobius"/>
    </source>
</evidence>
<keyword evidence="4" id="KW-1185">Reference proteome</keyword>
<dbReference type="AlphaFoldDB" id="A0A8J6EBK1"/>
<evidence type="ECO:0000313" key="4">
    <source>
        <dbReference type="Proteomes" id="UP000717585"/>
    </source>
</evidence>
<dbReference type="Gene3D" id="2.10.50.10">
    <property type="entry name" value="Tumor Necrosis Factor Receptor, subunit A, domain 2"/>
    <property type="match status" value="1"/>
</dbReference>
<name>A0A8J6EBK1_9EUKA</name>
<dbReference type="EMBL" id="JAHDYR010000002">
    <property type="protein sequence ID" value="KAG9397450.1"/>
    <property type="molecule type" value="Genomic_DNA"/>
</dbReference>
<keyword evidence="1" id="KW-0472">Membrane</keyword>
<proteinExistence type="predicted"/>
<gene>
    <name evidence="3" type="ORF">J8273_0946</name>
</gene>
<dbReference type="OrthoDB" id="439917at2759"/>
<feature type="signal peptide" evidence="2">
    <location>
        <begin position="1"/>
        <end position="25"/>
    </location>
</feature>
<keyword evidence="2" id="KW-0732">Signal</keyword>
<organism evidence="3 4">
    <name type="scientific">Carpediemonas membranifera</name>
    <dbReference type="NCBI Taxonomy" id="201153"/>
    <lineage>
        <taxon>Eukaryota</taxon>
        <taxon>Metamonada</taxon>
        <taxon>Carpediemonas-like organisms</taxon>
        <taxon>Carpediemonas</taxon>
    </lineage>
</organism>
<dbReference type="PANTHER" id="PTHR46967:SF1">
    <property type="entry name" value="KERATIN-ASSOCIATED PROTEIN 16-1-LIKE"/>
    <property type="match status" value="1"/>
</dbReference>
<dbReference type="Gene3D" id="2.60.120.260">
    <property type="entry name" value="Galactose-binding domain-like"/>
    <property type="match status" value="1"/>
</dbReference>
<evidence type="ECO:0000313" key="3">
    <source>
        <dbReference type="EMBL" id="KAG9397450.1"/>
    </source>
</evidence>
<dbReference type="SUPFAM" id="SSF57184">
    <property type="entry name" value="Growth factor receptor domain"/>
    <property type="match status" value="1"/>
</dbReference>
<protein>
    <submittedName>
        <fullName evidence="3">CEGP1 protein</fullName>
    </submittedName>
</protein>
<keyword evidence="1" id="KW-0812">Transmembrane</keyword>
<dbReference type="InterPro" id="IPR008979">
    <property type="entry name" value="Galactose-bd-like_sf"/>
</dbReference>
<dbReference type="SUPFAM" id="SSF49785">
    <property type="entry name" value="Galactose-binding domain-like"/>
    <property type="match status" value="1"/>
</dbReference>
<reference evidence="3" key="1">
    <citation type="submission" date="2021-05" db="EMBL/GenBank/DDBJ databases">
        <title>A free-living protist that lacks canonical eukaryotic 1 DNA replication and segregation systems.</title>
        <authorList>
            <person name="Salas-Leiva D.E."/>
            <person name="Tromer E.C."/>
            <person name="Curtis B.A."/>
            <person name="Jerlstrom-Hultqvist J."/>
            <person name="Kolisko M."/>
            <person name="Yi Z."/>
            <person name="Salas-Leiva J.S."/>
            <person name="Gallot-Lavallee L."/>
            <person name="Kops G.J.P.L."/>
            <person name="Archibald J.M."/>
            <person name="Simpson A.G.B."/>
            <person name="Roger A.J."/>
        </authorList>
    </citation>
    <scope>NUCLEOTIDE SEQUENCE</scope>
    <source>
        <strain evidence="3">BICM</strain>
    </source>
</reference>
<keyword evidence="1" id="KW-1133">Transmembrane helix</keyword>
<accession>A0A8J6EBK1</accession>
<dbReference type="SMART" id="SM01411">
    <property type="entry name" value="Ephrin_rec_like"/>
    <property type="match status" value="2"/>
</dbReference>
<feature type="chain" id="PRO_5035192125" evidence="2">
    <location>
        <begin position="26"/>
        <end position="691"/>
    </location>
</feature>
<dbReference type="InterPro" id="IPR009030">
    <property type="entry name" value="Growth_fac_rcpt_cys_sf"/>
</dbReference>
<comment type="caution">
    <text evidence="3">The sequence shown here is derived from an EMBL/GenBank/DDBJ whole genome shotgun (WGS) entry which is preliminary data.</text>
</comment>
<dbReference type="PANTHER" id="PTHR46967">
    <property type="entry name" value="INSULIN-LIKE GROWTH FACTOR BINDING PROTEIN,N-TERMINAL"/>
    <property type="match status" value="1"/>
</dbReference>
<sequence length="691" mass="73280">MSSMRALSVLFLLLLASFSLQASTATRSWTGNYHVPDGSSSGAYFDFVAPSGITGLEQVTVQFHTTYASDVIIKVVSPSGSTSTLRSRSGGSADILSTTVFCYSDDDSTCLEPYGSSLGSLGSSSGTWHVFFEDAASQDDLYVTNIVLTFAVELLCDPGYYRNDGLCIPAPAGYYADGSDSYPCNDGHYQPSSGQSSCLVAAAGYYVPADGQPHTSATPCAAGYFAKYSGLSSCTATPAGFYSPGTTSGPLPCNSGKYQPDTAATSCLTCPAETSTPSGTQGYSECFATMPHDAVISPSQSLLVNPWVAGASGVTSASITTEHGSINCWVKPLTAYSTTAVALVPVIDSEDSLVDLAGTHNVTVNLNNGDVITQPVTIIPSLGTTQLSLQWLSLNAKTDGSVCLSSKPVGTSIASLSSVEASATTGACVYSSTTVSTDYIKDTLNVHLDTEFSYDDSYACFVLDGADFASSSFRVTISSGSWSTAREWTVYSFVRSDGNLCFRVPDPTNSVNTDSTVGYVAYDTNTVSRYMKLYTANDATLVTSEELYISYEDDYYDDGSYLLFYFVYGFSVAVFWGCCLCGPCLLVICAVCLPTTIIGCCCTGFGFCRNKHVKRLSPIQRKKKQANVRPTTYLPSQSLYPAYPSYPQGPMVAPGPASYPGQLPPIPVPQYPAYSQNYGMAAPGPYQPQEK</sequence>
<feature type="transmembrane region" description="Helical" evidence="1">
    <location>
        <begin position="585"/>
        <end position="608"/>
    </location>
</feature>